<evidence type="ECO:0000313" key="5">
    <source>
        <dbReference type="EMBL" id="KAG6586425.1"/>
    </source>
</evidence>
<keyword evidence="3" id="KW-0067">ATP-binding</keyword>
<dbReference type="InterPro" id="IPR007695">
    <property type="entry name" value="DNA_mismatch_repair_MutS-lik_N"/>
</dbReference>
<dbReference type="InterPro" id="IPR045076">
    <property type="entry name" value="MutS"/>
</dbReference>
<dbReference type="PANTHER" id="PTHR11361:SF148">
    <property type="entry name" value="DNA MISMATCH REPAIR PROTEIN MSH6"/>
    <property type="match status" value="1"/>
</dbReference>
<name>A0AAV6MSQ3_9ROSI</name>
<organism evidence="5 6">
    <name type="scientific">Cucurbita argyrosperma subsp. sororia</name>
    <dbReference type="NCBI Taxonomy" id="37648"/>
    <lineage>
        <taxon>Eukaryota</taxon>
        <taxon>Viridiplantae</taxon>
        <taxon>Streptophyta</taxon>
        <taxon>Embryophyta</taxon>
        <taxon>Tracheophyta</taxon>
        <taxon>Spermatophyta</taxon>
        <taxon>Magnoliopsida</taxon>
        <taxon>eudicotyledons</taxon>
        <taxon>Gunneridae</taxon>
        <taxon>Pentapetalae</taxon>
        <taxon>rosids</taxon>
        <taxon>fabids</taxon>
        <taxon>Cucurbitales</taxon>
        <taxon>Cucurbitaceae</taxon>
        <taxon>Cucurbiteae</taxon>
        <taxon>Cucurbita</taxon>
    </lineage>
</organism>
<keyword evidence="6" id="KW-1185">Reference proteome</keyword>
<dbReference type="PANTHER" id="PTHR11361">
    <property type="entry name" value="DNA MISMATCH REPAIR PROTEIN MUTS FAMILY MEMBER"/>
    <property type="match status" value="1"/>
</dbReference>
<accession>A0AAV6MSQ3</accession>
<dbReference type="AlphaFoldDB" id="A0AAV6MSQ3"/>
<dbReference type="GO" id="GO:0032301">
    <property type="term" value="C:MutSalpha complex"/>
    <property type="evidence" value="ECO:0007669"/>
    <property type="project" value="TreeGrafter"/>
</dbReference>
<dbReference type="GO" id="GO:0030983">
    <property type="term" value="F:mismatched DNA binding"/>
    <property type="evidence" value="ECO:0007669"/>
    <property type="project" value="InterPro"/>
</dbReference>
<dbReference type="GO" id="GO:0140664">
    <property type="term" value="F:ATP-dependent DNA damage sensor activity"/>
    <property type="evidence" value="ECO:0007669"/>
    <property type="project" value="InterPro"/>
</dbReference>
<comment type="similarity">
    <text evidence="1">Belongs to the DNA mismatch repair MutS family.</text>
</comment>
<dbReference type="SMART" id="SM00534">
    <property type="entry name" value="MUTSac"/>
    <property type="match status" value="1"/>
</dbReference>
<feature type="non-terminal residue" evidence="5">
    <location>
        <position position="1"/>
    </location>
</feature>
<evidence type="ECO:0000256" key="3">
    <source>
        <dbReference type="ARBA" id="ARBA00022840"/>
    </source>
</evidence>
<dbReference type="EMBL" id="JAGKQH010000012">
    <property type="protein sequence ID" value="KAG6586425.1"/>
    <property type="molecule type" value="Genomic_DNA"/>
</dbReference>
<comment type="caution">
    <text evidence="5">The sequence shown here is derived from an EMBL/GenBank/DDBJ whole genome shotgun (WGS) entry which is preliminary data.</text>
</comment>
<gene>
    <name evidence="5" type="primary">MSH7</name>
    <name evidence="5" type="ORF">SDJN03_19158</name>
</gene>
<proteinExistence type="inferred from homology"/>
<dbReference type="Proteomes" id="UP000685013">
    <property type="component" value="Chromosome 12"/>
</dbReference>
<feature type="domain" description="DNA mismatch repair proteins mutS family" evidence="4">
    <location>
        <begin position="130"/>
        <end position="247"/>
    </location>
</feature>
<dbReference type="Pfam" id="PF01624">
    <property type="entry name" value="MutS_I"/>
    <property type="match status" value="1"/>
</dbReference>
<evidence type="ECO:0000259" key="4">
    <source>
        <dbReference type="SMART" id="SM00534"/>
    </source>
</evidence>
<dbReference type="GO" id="GO:0006298">
    <property type="term" value="P:mismatch repair"/>
    <property type="evidence" value="ECO:0007669"/>
    <property type="project" value="InterPro"/>
</dbReference>
<keyword evidence="2" id="KW-0547">Nucleotide-binding</keyword>
<reference evidence="5 6" key="1">
    <citation type="journal article" date="2021" name="Hortic Res">
        <title>The domestication of Cucurbita argyrosperma as revealed by the genome of its wild relative.</title>
        <authorList>
            <person name="Barrera-Redondo J."/>
            <person name="Sanchez-de la Vega G."/>
            <person name="Aguirre-Liguori J.A."/>
            <person name="Castellanos-Morales G."/>
            <person name="Gutierrez-Guerrero Y.T."/>
            <person name="Aguirre-Dugua X."/>
            <person name="Aguirre-Planter E."/>
            <person name="Tenaillon M.I."/>
            <person name="Lira-Saade R."/>
            <person name="Eguiarte L.E."/>
        </authorList>
    </citation>
    <scope>NUCLEOTIDE SEQUENCE [LARGE SCALE GENOMIC DNA]</scope>
    <source>
        <strain evidence="5">JBR-2021</strain>
    </source>
</reference>
<evidence type="ECO:0000256" key="1">
    <source>
        <dbReference type="ARBA" id="ARBA00006271"/>
    </source>
</evidence>
<sequence>MAVPPTLACGSLAFRRNKPLSVWSSLISKPPRIPPRRLRNRRSTGEGVLEDFSMEKNRGSSLFSSIMHRFVRVDDKRKADERTRFGKVLLSYVAFLPILDPKEIPKLEGKFYELYDQDAEIGHKELDWKMTLSGVGKCRQVRLTLFCDNLYEDVKLGELSSWNLRIKQKPDVQILFHCSMNGYAIAYAVRPHLIEKVNCRLLFATHYHPLTKEFASHPHVMLQHMACTFKGQELVFLDRLRPGTGCK</sequence>
<dbReference type="InterPro" id="IPR000432">
    <property type="entry name" value="DNA_mismatch_repair_MutS_C"/>
</dbReference>
<protein>
    <submittedName>
        <fullName evidence="5">DNA mismatch repair protein MSH7</fullName>
    </submittedName>
</protein>
<dbReference type="Pfam" id="PF00488">
    <property type="entry name" value="MutS_V"/>
    <property type="match status" value="1"/>
</dbReference>
<evidence type="ECO:0000256" key="2">
    <source>
        <dbReference type="ARBA" id="ARBA00022741"/>
    </source>
</evidence>
<evidence type="ECO:0000313" key="6">
    <source>
        <dbReference type="Proteomes" id="UP000685013"/>
    </source>
</evidence>
<dbReference type="GO" id="GO:0005524">
    <property type="term" value="F:ATP binding"/>
    <property type="evidence" value="ECO:0007669"/>
    <property type="project" value="UniProtKB-KW"/>
</dbReference>